<dbReference type="AlphaFoldDB" id="A0A1V8M3X3"/>
<gene>
    <name evidence="3" type="ORF">AU255_13880</name>
</gene>
<dbReference type="SUPFAM" id="SSF48695">
    <property type="entry name" value="Multiheme cytochromes"/>
    <property type="match status" value="1"/>
</dbReference>
<name>A0A1V8M3X3_9GAMM</name>
<dbReference type="Proteomes" id="UP000191980">
    <property type="component" value="Unassembled WGS sequence"/>
</dbReference>
<feature type="domain" description="Cytochrome c-552/4" evidence="2">
    <location>
        <begin position="92"/>
        <end position="173"/>
    </location>
</feature>
<keyword evidence="1" id="KW-0175">Coiled coil</keyword>
<dbReference type="InterPro" id="IPR023155">
    <property type="entry name" value="Cyt_c-552/4"/>
</dbReference>
<dbReference type="Gene3D" id="1.10.1130.10">
    <property type="entry name" value="Flavocytochrome C3, Chain A"/>
    <property type="match status" value="1"/>
</dbReference>
<evidence type="ECO:0000256" key="1">
    <source>
        <dbReference type="SAM" id="Coils"/>
    </source>
</evidence>
<feature type="coiled-coil region" evidence="1">
    <location>
        <begin position="26"/>
        <end position="57"/>
    </location>
</feature>
<evidence type="ECO:0000313" key="3">
    <source>
        <dbReference type="EMBL" id="OQK16186.1"/>
    </source>
</evidence>
<comment type="caution">
    <text evidence="3">The sequence shown here is derived from an EMBL/GenBank/DDBJ whole genome shotgun (WGS) entry which is preliminary data.</text>
</comment>
<organism evidence="3 4">
    <name type="scientific">Methyloprofundus sedimenti</name>
    <dbReference type="NCBI Taxonomy" id="1420851"/>
    <lineage>
        <taxon>Bacteria</taxon>
        <taxon>Pseudomonadati</taxon>
        <taxon>Pseudomonadota</taxon>
        <taxon>Gammaproteobacteria</taxon>
        <taxon>Methylococcales</taxon>
        <taxon>Methylococcaceae</taxon>
        <taxon>Methyloprofundus</taxon>
    </lineage>
</organism>
<proteinExistence type="predicted"/>
<evidence type="ECO:0000259" key="2">
    <source>
        <dbReference type="Pfam" id="PF13435"/>
    </source>
</evidence>
<sequence>MLLILFNSVAFGFENKGTEKNSSSTLDRFEADAEGLVKDAKQETKKVQREVNSYGQKERQKLDQLSADALKDLGARAHYDLAVIDRFPSASQCADCHPREYQEWSASPHSYAQISPMFNAMQATFIKRSKGTNGDFCVRCHTEVGMTLKEPLFTANANRSAVSRQGITCVVCHRIEKPYGRVSGRFGLEQGSINAPMYGPLSNEILKQVIDNDSVSPAPDIKPGSERIHSQADKRAYFSNAQICSMCHDVNSQNGFRLEAAYTQFLNSPAKARGETCQDCHMGKKPGIKSGYAKGPVAHIGGLPTPIQKITNHSFPGPDYPIVHPGIFPHSTEGPEIASFEDWFSFDYKAGWGSDVFESVNNDGHPFPEAWKSHEKRRKAHEFIQLQIERMANFDVARYQLLRRGYQFGKFVVEENNDEQIAFNVEIKNGTDGHNVPTGFDSERLVFVQVTVADAEGKVVFRSGDRDPNGDVRDFLSRYVHNWEVPADPYLLSLESDFLGLTIRGGYRPEILTVNYSQTALPFIRPNTASSLLTGRPPDTRKLVRSLSPRGTRWGEYKIDAEALTGNGPYTVNLKFISQMMPVHLTWDVSGVGFDYGLSAKEVADRIVKGAMVLWEHNIVLDKKSGILDLTPTEDQIMNSPPQLHKESWLLDLEQIF</sequence>
<protein>
    <recommendedName>
        <fullName evidence="2">Cytochrome c-552/4 domain-containing protein</fullName>
    </recommendedName>
</protein>
<dbReference type="EMBL" id="LPUF01000002">
    <property type="protein sequence ID" value="OQK16186.1"/>
    <property type="molecule type" value="Genomic_DNA"/>
</dbReference>
<dbReference type="InterPro" id="IPR036280">
    <property type="entry name" value="Multihaem_cyt_sf"/>
</dbReference>
<dbReference type="STRING" id="1420851.AU255_13880"/>
<dbReference type="Pfam" id="PF13435">
    <property type="entry name" value="Cytochrome_C554"/>
    <property type="match status" value="1"/>
</dbReference>
<keyword evidence="4" id="KW-1185">Reference proteome</keyword>
<evidence type="ECO:0000313" key="4">
    <source>
        <dbReference type="Proteomes" id="UP000191980"/>
    </source>
</evidence>
<accession>A0A1V8M3X3</accession>
<dbReference type="RefSeq" id="WP_080523565.1">
    <property type="nucleotide sequence ID" value="NZ_LPUF01000002.1"/>
</dbReference>
<reference evidence="3 4" key="1">
    <citation type="submission" date="2015-12" db="EMBL/GenBank/DDBJ databases">
        <authorList>
            <person name="Shamseldin A."/>
            <person name="Moawad H."/>
            <person name="Abd El-Rahim W.M."/>
            <person name="Sadowsky M.J."/>
        </authorList>
    </citation>
    <scope>NUCLEOTIDE SEQUENCE [LARGE SCALE GENOMIC DNA]</scope>
    <source>
        <strain evidence="3 4">WF1</strain>
    </source>
</reference>
<dbReference type="OrthoDB" id="5556480at2"/>